<dbReference type="VEuPathDB" id="FungiDB:BCV72DRAFT_55662"/>
<dbReference type="AlphaFoldDB" id="A0A1X0RCP6"/>
<name>A0A1X0RCP6_RHIZD</name>
<dbReference type="Proteomes" id="UP000242414">
    <property type="component" value="Unassembled WGS sequence"/>
</dbReference>
<proteinExistence type="predicted"/>
<dbReference type="OrthoDB" id="5596236at2759"/>
<accession>A0A1X0RCP6</accession>
<organism evidence="1">
    <name type="scientific">Rhizopus microsporus var. microsporus</name>
    <dbReference type="NCBI Taxonomy" id="86635"/>
    <lineage>
        <taxon>Eukaryota</taxon>
        <taxon>Fungi</taxon>
        <taxon>Fungi incertae sedis</taxon>
        <taxon>Mucoromycota</taxon>
        <taxon>Mucoromycotina</taxon>
        <taxon>Mucoromycetes</taxon>
        <taxon>Mucorales</taxon>
        <taxon>Mucorineae</taxon>
        <taxon>Rhizopodaceae</taxon>
        <taxon>Rhizopus</taxon>
    </lineage>
</organism>
<sequence>MTDTTAGAASEDRVWNRNVAAVLNFWHILYGLRENQKRPERFLRSNNTARLAGSK</sequence>
<evidence type="ECO:0000313" key="1">
    <source>
        <dbReference type="EMBL" id="ORE09691.1"/>
    </source>
</evidence>
<dbReference type="EMBL" id="KV921873">
    <property type="protein sequence ID" value="ORE09691.1"/>
    <property type="molecule type" value="Genomic_DNA"/>
</dbReference>
<gene>
    <name evidence="1" type="ORF">BCV72DRAFT_55662</name>
</gene>
<reference evidence="1" key="1">
    <citation type="journal article" date="2016" name="Proc. Natl. Acad. Sci. U.S.A.">
        <title>Lipid metabolic changes in an early divergent fungus govern the establishment of a mutualistic symbiosis with endobacteria.</title>
        <authorList>
            <person name="Lastovetsky O.A."/>
            <person name="Gaspar M.L."/>
            <person name="Mondo S.J."/>
            <person name="LaButti K.M."/>
            <person name="Sandor L."/>
            <person name="Grigoriev I.V."/>
            <person name="Henry S.A."/>
            <person name="Pawlowska T.E."/>
        </authorList>
    </citation>
    <scope>NUCLEOTIDE SEQUENCE [LARGE SCALE GENOMIC DNA]</scope>
    <source>
        <strain evidence="1">ATCC 52814</strain>
    </source>
</reference>
<protein>
    <submittedName>
        <fullName evidence="1">Uncharacterized protein</fullName>
    </submittedName>
</protein>